<dbReference type="RefSeq" id="WP_320510964.1">
    <property type="nucleotide sequence ID" value="NZ_JAXCLW010000017.1"/>
</dbReference>
<evidence type="ECO:0000313" key="1">
    <source>
        <dbReference type="EMBL" id="MDY0885888.1"/>
    </source>
</evidence>
<dbReference type="Proteomes" id="UP001279642">
    <property type="component" value="Unassembled WGS sequence"/>
</dbReference>
<gene>
    <name evidence="1" type="ORF">SMD27_23835</name>
</gene>
<name>A0ABU5ELJ0_9PROT</name>
<sequence length="139" mass="16117">MPTCDIGLRRYSLHLFTCQNGHNILDSRPPSEAVSDAEILVTRILYEDFGQSLSWTPELPRVHKCFREFDFSDFMSMAALCGWIVREADKRRRISLKFMTCELADGFKIFRDWPDSFRKVVAERIAASPADFSMVSNWV</sequence>
<protein>
    <submittedName>
        <fullName evidence="1">Uncharacterized protein</fullName>
    </submittedName>
</protein>
<accession>A0ABU5ELJ0</accession>
<evidence type="ECO:0000313" key="2">
    <source>
        <dbReference type="Proteomes" id="UP001279642"/>
    </source>
</evidence>
<reference evidence="1 2" key="1">
    <citation type="journal article" date="2016" name="Antonie Van Leeuwenhoek">
        <title>Dongia soli sp. nov., isolated from soil from Dokdo, Korea.</title>
        <authorList>
            <person name="Kim D.U."/>
            <person name="Lee H."/>
            <person name="Kim H."/>
            <person name="Kim S.G."/>
            <person name="Ka J.O."/>
        </authorList>
    </citation>
    <scope>NUCLEOTIDE SEQUENCE [LARGE SCALE GENOMIC DNA]</scope>
    <source>
        <strain evidence="1 2">D78</strain>
    </source>
</reference>
<keyword evidence="2" id="KW-1185">Reference proteome</keyword>
<dbReference type="EMBL" id="JAXCLW010000017">
    <property type="protein sequence ID" value="MDY0885888.1"/>
    <property type="molecule type" value="Genomic_DNA"/>
</dbReference>
<proteinExistence type="predicted"/>
<organism evidence="1 2">
    <name type="scientific">Dongia soli</name>
    <dbReference type="NCBI Taxonomy" id="600628"/>
    <lineage>
        <taxon>Bacteria</taxon>
        <taxon>Pseudomonadati</taxon>
        <taxon>Pseudomonadota</taxon>
        <taxon>Alphaproteobacteria</taxon>
        <taxon>Rhodospirillales</taxon>
        <taxon>Dongiaceae</taxon>
        <taxon>Dongia</taxon>
    </lineage>
</organism>
<comment type="caution">
    <text evidence="1">The sequence shown here is derived from an EMBL/GenBank/DDBJ whole genome shotgun (WGS) entry which is preliminary data.</text>
</comment>